<proteinExistence type="predicted"/>
<sequence>MHPSEKKPPTGSR</sequence>
<evidence type="ECO:0000313" key="2">
    <source>
        <dbReference type="Proteomes" id="UP000295192"/>
    </source>
</evidence>
<reference evidence="1 2" key="1">
    <citation type="journal article" date="2019" name="J. Hered.">
        <title>An Improved Genome Assembly for Drosophila navojoa, the Basal Species in the mojavensis Cluster.</title>
        <authorList>
            <person name="Vanderlinde T."/>
            <person name="Dupim E.G."/>
            <person name="Nazario-Yepiz N.O."/>
            <person name="Carvalho A.B."/>
        </authorList>
    </citation>
    <scope>NUCLEOTIDE SEQUENCE [LARGE SCALE GENOMIC DNA]</scope>
    <source>
        <strain evidence="1">Navoj_Jal97</strain>
        <tissue evidence="1">Whole organism</tissue>
    </source>
</reference>
<organism evidence="1 2">
    <name type="scientific">Drosophila navojoa</name>
    <name type="common">Fruit fly</name>
    <dbReference type="NCBI Taxonomy" id="7232"/>
    <lineage>
        <taxon>Eukaryota</taxon>
        <taxon>Metazoa</taxon>
        <taxon>Ecdysozoa</taxon>
        <taxon>Arthropoda</taxon>
        <taxon>Hexapoda</taxon>
        <taxon>Insecta</taxon>
        <taxon>Pterygota</taxon>
        <taxon>Neoptera</taxon>
        <taxon>Endopterygota</taxon>
        <taxon>Diptera</taxon>
        <taxon>Brachycera</taxon>
        <taxon>Muscomorpha</taxon>
        <taxon>Ephydroidea</taxon>
        <taxon>Drosophilidae</taxon>
        <taxon>Drosophila</taxon>
    </lineage>
</organism>
<keyword evidence="2" id="KW-1185">Reference proteome</keyword>
<protein>
    <submittedName>
        <fullName evidence="1">Uncharacterized protein</fullName>
    </submittedName>
</protein>
<name>A0A484ALD4_DRONA</name>
<dbReference type="Proteomes" id="UP000295192">
    <property type="component" value="Unassembled WGS sequence"/>
</dbReference>
<evidence type="ECO:0000313" key="1">
    <source>
        <dbReference type="EMBL" id="TDG38187.1"/>
    </source>
</evidence>
<comment type="caution">
    <text evidence="1">The sequence shown here is derived from an EMBL/GenBank/DDBJ whole genome shotgun (WGS) entry which is preliminary data.</text>
</comment>
<gene>
    <name evidence="1" type="ORF">AWZ03_015391</name>
</gene>
<dbReference type="EMBL" id="LSRL02008798">
    <property type="protein sequence ID" value="TDG38187.1"/>
    <property type="molecule type" value="Genomic_DNA"/>
</dbReference>
<feature type="non-terminal residue" evidence="1">
    <location>
        <position position="13"/>
    </location>
</feature>
<accession>A0A484ALD4</accession>